<gene>
    <name evidence="2" type="ORF">ODALV1_LOCUS28903</name>
</gene>
<dbReference type="PROSITE" id="PS50191">
    <property type="entry name" value="CRAL_TRIO"/>
    <property type="match status" value="1"/>
</dbReference>
<dbReference type="InterPro" id="IPR036273">
    <property type="entry name" value="CRAL/TRIO_N_dom_sf"/>
</dbReference>
<sequence length="283" mass="32951">MVKEILLESLSLRAKNEIGESTVDIHEQVRILRTTLQEKYETLRLPPNFDDFLLRCLRVRKFDVIRAAKLVSNYFKLMYEISDMHHHLLPSTQKDIYDLLGVAVLKHRDSEGRPVLLGRQSRLPAGQFSFDKNVAATLLLIDEVNRQSVDTQRLGVVYIVDWEGFTLAHLRQTSPSRLRTCVKIFQDAFPVRFKAFHFIRNPTLVSYFYAMAKPFLRDKIRNRVHFHGHDLENFYKHVSPDILPQFLNGKLGNDDYMDVEATSRLVTQDSYYSEILSSGYNAK</sequence>
<dbReference type="SUPFAM" id="SSF52087">
    <property type="entry name" value="CRAL/TRIO domain"/>
    <property type="match status" value="1"/>
</dbReference>
<dbReference type="SMART" id="SM01100">
    <property type="entry name" value="CRAL_TRIO_N"/>
    <property type="match status" value="1"/>
</dbReference>
<organism evidence="2 3">
    <name type="scientific">Orchesella dallaii</name>
    <dbReference type="NCBI Taxonomy" id="48710"/>
    <lineage>
        <taxon>Eukaryota</taxon>
        <taxon>Metazoa</taxon>
        <taxon>Ecdysozoa</taxon>
        <taxon>Arthropoda</taxon>
        <taxon>Hexapoda</taxon>
        <taxon>Collembola</taxon>
        <taxon>Entomobryomorpha</taxon>
        <taxon>Entomobryoidea</taxon>
        <taxon>Orchesellidae</taxon>
        <taxon>Orchesellinae</taxon>
        <taxon>Orchesella</taxon>
    </lineage>
</organism>
<dbReference type="InterPro" id="IPR001251">
    <property type="entry name" value="CRAL-TRIO_dom"/>
</dbReference>
<protein>
    <recommendedName>
        <fullName evidence="1">CRAL-TRIO domain-containing protein</fullName>
    </recommendedName>
</protein>
<dbReference type="Gene3D" id="3.40.525.10">
    <property type="entry name" value="CRAL-TRIO lipid binding domain"/>
    <property type="match status" value="1"/>
</dbReference>
<dbReference type="InterPro" id="IPR011074">
    <property type="entry name" value="CRAL/TRIO_N_dom"/>
</dbReference>
<evidence type="ECO:0000259" key="1">
    <source>
        <dbReference type="PROSITE" id="PS50191"/>
    </source>
</evidence>
<dbReference type="EMBL" id="CAXLJM020000148">
    <property type="protein sequence ID" value="CAL8141945.1"/>
    <property type="molecule type" value="Genomic_DNA"/>
</dbReference>
<dbReference type="PANTHER" id="PTHR10174:SF130">
    <property type="entry name" value="ALPHA-TOCOPHEROL TRANSFER PROTEIN-LIKE"/>
    <property type="match status" value="1"/>
</dbReference>
<dbReference type="CDD" id="cd00170">
    <property type="entry name" value="SEC14"/>
    <property type="match status" value="1"/>
</dbReference>
<dbReference type="Pfam" id="PF00650">
    <property type="entry name" value="CRAL_TRIO"/>
    <property type="match status" value="1"/>
</dbReference>
<proteinExistence type="predicted"/>
<dbReference type="SMART" id="SM00516">
    <property type="entry name" value="SEC14"/>
    <property type="match status" value="1"/>
</dbReference>
<comment type="caution">
    <text evidence="2">The sequence shown here is derived from an EMBL/GenBank/DDBJ whole genome shotgun (WGS) entry which is preliminary data.</text>
</comment>
<evidence type="ECO:0000313" key="2">
    <source>
        <dbReference type="EMBL" id="CAL8141945.1"/>
    </source>
</evidence>
<dbReference type="PRINTS" id="PR00180">
    <property type="entry name" value="CRETINALDHBP"/>
</dbReference>
<accession>A0ABP1S228</accession>
<dbReference type="InterPro" id="IPR036865">
    <property type="entry name" value="CRAL-TRIO_dom_sf"/>
</dbReference>
<feature type="domain" description="CRAL-TRIO" evidence="1">
    <location>
        <begin position="93"/>
        <end position="255"/>
    </location>
</feature>
<evidence type="ECO:0000313" key="3">
    <source>
        <dbReference type="Proteomes" id="UP001642540"/>
    </source>
</evidence>
<dbReference type="PANTHER" id="PTHR10174">
    <property type="entry name" value="ALPHA-TOCOPHEROL TRANSFER PROTEIN-RELATED"/>
    <property type="match status" value="1"/>
</dbReference>
<reference evidence="2 3" key="1">
    <citation type="submission" date="2024-08" db="EMBL/GenBank/DDBJ databases">
        <authorList>
            <person name="Cucini C."/>
            <person name="Frati F."/>
        </authorList>
    </citation>
    <scope>NUCLEOTIDE SEQUENCE [LARGE SCALE GENOMIC DNA]</scope>
</reference>
<dbReference type="Gene3D" id="1.10.8.20">
    <property type="entry name" value="N-terminal domain of phosphatidylinositol transfer protein sec14p"/>
    <property type="match status" value="1"/>
</dbReference>
<dbReference type="Gene3D" id="1.20.5.1200">
    <property type="entry name" value="Alpha-tocopherol transfer"/>
    <property type="match status" value="1"/>
</dbReference>
<dbReference type="Proteomes" id="UP001642540">
    <property type="component" value="Unassembled WGS sequence"/>
</dbReference>
<dbReference type="SUPFAM" id="SSF46938">
    <property type="entry name" value="CRAL/TRIO N-terminal domain"/>
    <property type="match status" value="1"/>
</dbReference>
<keyword evidence="3" id="KW-1185">Reference proteome</keyword>
<name>A0ABP1S228_9HEXA</name>